<dbReference type="PANTHER" id="PTHR46863:SF2">
    <property type="entry name" value="LYSM DOMAIN RECEPTOR-LIKE KINASE 3"/>
    <property type="match status" value="1"/>
</dbReference>
<sequence length="99" mass="11077">MSQSQNHEATSPTTTTQNWSKSFSISSRASLTSLKESLPENPHIYHFFEIASTTANFSGHRQFEIKRLSFSSENSASTWTSWSSVTVWQLYVGATIAVL</sequence>
<dbReference type="AlphaFoldDB" id="A0AAN9I657"/>
<evidence type="ECO:0000313" key="3">
    <source>
        <dbReference type="Proteomes" id="UP001372338"/>
    </source>
</evidence>
<dbReference type="PANTHER" id="PTHR46863">
    <property type="entry name" value="OS09G0572100 PROTEIN"/>
    <property type="match status" value="1"/>
</dbReference>
<dbReference type="EMBL" id="JAYWIO010000004">
    <property type="protein sequence ID" value="KAK7267562.1"/>
    <property type="molecule type" value="Genomic_DNA"/>
</dbReference>
<organism evidence="2 3">
    <name type="scientific">Crotalaria pallida</name>
    <name type="common">Smooth rattlebox</name>
    <name type="synonym">Crotalaria striata</name>
    <dbReference type="NCBI Taxonomy" id="3830"/>
    <lineage>
        <taxon>Eukaryota</taxon>
        <taxon>Viridiplantae</taxon>
        <taxon>Streptophyta</taxon>
        <taxon>Embryophyta</taxon>
        <taxon>Tracheophyta</taxon>
        <taxon>Spermatophyta</taxon>
        <taxon>Magnoliopsida</taxon>
        <taxon>eudicotyledons</taxon>
        <taxon>Gunneridae</taxon>
        <taxon>Pentapetalae</taxon>
        <taxon>rosids</taxon>
        <taxon>fabids</taxon>
        <taxon>Fabales</taxon>
        <taxon>Fabaceae</taxon>
        <taxon>Papilionoideae</taxon>
        <taxon>50 kb inversion clade</taxon>
        <taxon>genistoids sensu lato</taxon>
        <taxon>core genistoids</taxon>
        <taxon>Crotalarieae</taxon>
        <taxon>Crotalaria</taxon>
    </lineage>
</organism>
<accession>A0AAN9I657</accession>
<feature type="region of interest" description="Disordered" evidence="1">
    <location>
        <begin position="1"/>
        <end position="22"/>
    </location>
</feature>
<comment type="caution">
    <text evidence="2">The sequence shown here is derived from an EMBL/GenBank/DDBJ whole genome shotgun (WGS) entry which is preliminary data.</text>
</comment>
<evidence type="ECO:0000256" key="1">
    <source>
        <dbReference type="SAM" id="MobiDB-lite"/>
    </source>
</evidence>
<name>A0AAN9I657_CROPI</name>
<proteinExistence type="predicted"/>
<evidence type="ECO:0000313" key="2">
    <source>
        <dbReference type="EMBL" id="KAK7267562.1"/>
    </source>
</evidence>
<keyword evidence="3" id="KW-1185">Reference proteome</keyword>
<dbReference type="Proteomes" id="UP001372338">
    <property type="component" value="Unassembled WGS sequence"/>
</dbReference>
<reference evidence="2 3" key="1">
    <citation type="submission" date="2024-01" db="EMBL/GenBank/DDBJ databases">
        <title>The genomes of 5 underutilized Papilionoideae crops provide insights into root nodulation and disease resistanc.</title>
        <authorList>
            <person name="Yuan L."/>
        </authorList>
    </citation>
    <scope>NUCLEOTIDE SEQUENCE [LARGE SCALE GENOMIC DNA]</scope>
    <source>
        <strain evidence="2">ZHUSHIDOU_FW_LH</strain>
        <tissue evidence="2">Leaf</tissue>
    </source>
</reference>
<protein>
    <submittedName>
        <fullName evidence="2">Uncharacterized protein</fullName>
    </submittedName>
</protein>
<gene>
    <name evidence="2" type="ORF">RIF29_20239</name>
</gene>